<dbReference type="OrthoDB" id="5989977at2759"/>
<proteinExistence type="predicted"/>
<dbReference type="Proteomes" id="UP000316759">
    <property type="component" value="Unassembled WGS sequence"/>
</dbReference>
<dbReference type="InterPro" id="IPR037760">
    <property type="entry name" value="SMKR1"/>
</dbReference>
<dbReference type="PANTHER" id="PTHR37932">
    <property type="entry name" value="SMALL LYSINE-RICH PROTEIN 1"/>
    <property type="match status" value="1"/>
</dbReference>
<dbReference type="EMBL" id="SUNJ01008526">
    <property type="protein sequence ID" value="TPP61174.1"/>
    <property type="molecule type" value="Genomic_DNA"/>
</dbReference>
<organism evidence="2 3">
    <name type="scientific">Fasciola gigantica</name>
    <name type="common">Giant liver fluke</name>
    <dbReference type="NCBI Taxonomy" id="46835"/>
    <lineage>
        <taxon>Eukaryota</taxon>
        <taxon>Metazoa</taxon>
        <taxon>Spiralia</taxon>
        <taxon>Lophotrochozoa</taxon>
        <taxon>Platyhelminthes</taxon>
        <taxon>Trematoda</taxon>
        <taxon>Digenea</taxon>
        <taxon>Plagiorchiida</taxon>
        <taxon>Echinostomata</taxon>
        <taxon>Echinostomatoidea</taxon>
        <taxon>Fasciolidae</taxon>
        <taxon>Fasciola</taxon>
    </lineage>
</organism>
<comment type="caution">
    <text evidence="2">The sequence shown here is derived from an EMBL/GenBank/DDBJ whole genome shotgun (WGS) entry which is preliminary data.</text>
</comment>
<dbReference type="STRING" id="46835.A0A504YIU5"/>
<sequence length="92" mass="10176">MTGGDHMLNNVNPKKRGKSVKRKRTKSKRPKSTKTKEGKPPVDIMSPEAMENLYYIAHNAPSALVYCGYNWSGKKVAGGAKKGRRGKTKSNK</sequence>
<feature type="region of interest" description="Disordered" evidence="1">
    <location>
        <begin position="1"/>
        <end position="44"/>
    </location>
</feature>
<keyword evidence="3" id="KW-1185">Reference proteome</keyword>
<evidence type="ECO:0000256" key="1">
    <source>
        <dbReference type="SAM" id="MobiDB-lite"/>
    </source>
</evidence>
<evidence type="ECO:0000313" key="3">
    <source>
        <dbReference type="Proteomes" id="UP000316759"/>
    </source>
</evidence>
<reference evidence="2 3" key="1">
    <citation type="submission" date="2019-04" db="EMBL/GenBank/DDBJ databases">
        <title>Annotation for the trematode Fasciola gigantica.</title>
        <authorList>
            <person name="Choi Y.-J."/>
        </authorList>
    </citation>
    <scope>NUCLEOTIDE SEQUENCE [LARGE SCALE GENOMIC DNA]</scope>
    <source>
        <strain evidence="2">Uganda_cow_1</strain>
    </source>
</reference>
<protein>
    <submittedName>
        <fullName evidence="2">Small lysine-rich protein 1</fullName>
    </submittedName>
</protein>
<dbReference type="AlphaFoldDB" id="A0A504YIU5"/>
<gene>
    <name evidence="2" type="ORF">FGIG_08802</name>
</gene>
<name>A0A504YIU5_FASGI</name>
<evidence type="ECO:0000313" key="2">
    <source>
        <dbReference type="EMBL" id="TPP61174.1"/>
    </source>
</evidence>
<dbReference type="PANTHER" id="PTHR37932:SF1">
    <property type="entry name" value="SMALL LYSINE-RICH PROTEIN 1"/>
    <property type="match status" value="1"/>
</dbReference>
<feature type="compositionally biased region" description="Basic residues" evidence="1">
    <location>
        <begin position="13"/>
        <end position="33"/>
    </location>
</feature>
<accession>A0A504YIU5</accession>